<accession>A0A2P5I8S9</accession>
<reference evidence="2" key="1">
    <citation type="submission" date="2017-09" db="EMBL/GenBank/DDBJ databases">
        <title>Polyketide synthases of a Diaporthe helianthi virulent isolate.</title>
        <authorList>
            <person name="Baroncelli R."/>
        </authorList>
    </citation>
    <scope>NUCLEOTIDE SEQUENCE [LARGE SCALE GENOMIC DNA]</scope>
    <source>
        <strain evidence="2">7/96</strain>
    </source>
</reference>
<dbReference type="InParanoid" id="A0A2P5I8S9"/>
<protein>
    <submittedName>
        <fullName evidence="2">Uncharacterized protein</fullName>
    </submittedName>
</protein>
<gene>
    <name evidence="2" type="ORF">DHEL01_v202700</name>
</gene>
<name>A0A2P5I8S9_DIAHE</name>
<evidence type="ECO:0000313" key="3">
    <source>
        <dbReference type="Proteomes" id="UP000094444"/>
    </source>
</evidence>
<proteinExistence type="predicted"/>
<feature type="region of interest" description="Disordered" evidence="1">
    <location>
        <begin position="119"/>
        <end position="199"/>
    </location>
</feature>
<keyword evidence="3" id="KW-1185">Reference proteome</keyword>
<organism evidence="2 3">
    <name type="scientific">Diaporthe helianthi</name>
    <dbReference type="NCBI Taxonomy" id="158607"/>
    <lineage>
        <taxon>Eukaryota</taxon>
        <taxon>Fungi</taxon>
        <taxon>Dikarya</taxon>
        <taxon>Ascomycota</taxon>
        <taxon>Pezizomycotina</taxon>
        <taxon>Sordariomycetes</taxon>
        <taxon>Sordariomycetidae</taxon>
        <taxon>Diaporthales</taxon>
        <taxon>Diaporthaceae</taxon>
        <taxon>Diaporthe</taxon>
    </lineage>
</organism>
<sequence>MFSLVLESIVVVFTTILRFFNRRNPNRFVDEATQNPYPFGTREWRRFADSQATEHELMVLKIADLEAQVQQTTELVGSLEALAAAQDMLIHDLRWQNKALQDGPDPEVLQRIMDRIHTPLKVLSQPDEPESQEYETKASAPSNAPAAGVAGTGGPGTVPSQGTATSHNTGRRNRPLTLAEELEGQLEEDSEDEGEVDGL</sequence>
<feature type="compositionally biased region" description="Acidic residues" evidence="1">
    <location>
        <begin position="180"/>
        <end position="199"/>
    </location>
</feature>
<dbReference type="OrthoDB" id="5238684at2759"/>
<evidence type="ECO:0000313" key="2">
    <source>
        <dbReference type="EMBL" id="POS78906.1"/>
    </source>
</evidence>
<evidence type="ECO:0000256" key="1">
    <source>
        <dbReference type="SAM" id="MobiDB-lite"/>
    </source>
</evidence>
<comment type="caution">
    <text evidence="2">The sequence shown here is derived from an EMBL/GenBank/DDBJ whole genome shotgun (WGS) entry which is preliminary data.</text>
</comment>
<dbReference type="EMBL" id="MAVT02000151">
    <property type="protein sequence ID" value="POS78906.1"/>
    <property type="molecule type" value="Genomic_DNA"/>
</dbReference>
<dbReference type="AlphaFoldDB" id="A0A2P5I8S9"/>
<dbReference type="Proteomes" id="UP000094444">
    <property type="component" value="Unassembled WGS sequence"/>
</dbReference>